<evidence type="ECO:0000256" key="3">
    <source>
        <dbReference type="SAM" id="Phobius"/>
    </source>
</evidence>
<evidence type="ECO:0000313" key="5">
    <source>
        <dbReference type="Proteomes" id="UP000031668"/>
    </source>
</evidence>
<name>A0A0C2JPJ5_THEKT</name>
<dbReference type="EMBL" id="JWZT01001813">
    <property type="protein sequence ID" value="KII71283.1"/>
    <property type="molecule type" value="Genomic_DNA"/>
</dbReference>
<dbReference type="SUPFAM" id="SSF57424">
    <property type="entry name" value="LDL receptor-like module"/>
    <property type="match status" value="1"/>
</dbReference>
<dbReference type="Gene3D" id="4.10.400.10">
    <property type="entry name" value="Low-density Lipoprotein Receptor"/>
    <property type="match status" value="1"/>
</dbReference>
<comment type="caution">
    <text evidence="4">The sequence shown here is derived from an EMBL/GenBank/DDBJ whole genome shotgun (WGS) entry which is preliminary data.</text>
</comment>
<protein>
    <submittedName>
        <fullName evidence="4">Suppressor of tumorigenicity 14 protein</fullName>
    </submittedName>
</protein>
<dbReference type="InterPro" id="IPR011042">
    <property type="entry name" value="6-blade_b-propeller_TolB-like"/>
</dbReference>
<dbReference type="OrthoDB" id="428577at2759"/>
<dbReference type="Pfam" id="PF00057">
    <property type="entry name" value="Ldl_recept_a"/>
    <property type="match status" value="1"/>
</dbReference>
<gene>
    <name evidence="4" type="ORF">RF11_08779</name>
</gene>
<keyword evidence="1 2" id="KW-1015">Disulfide bond</keyword>
<keyword evidence="3" id="KW-0472">Membrane</keyword>
<reference evidence="4 5" key="1">
    <citation type="journal article" date="2014" name="Genome Biol. Evol.">
        <title>The genome of the myxosporean Thelohanellus kitauei shows adaptations to nutrient acquisition within its fish host.</title>
        <authorList>
            <person name="Yang Y."/>
            <person name="Xiong J."/>
            <person name="Zhou Z."/>
            <person name="Huo F."/>
            <person name="Miao W."/>
            <person name="Ran C."/>
            <person name="Liu Y."/>
            <person name="Zhang J."/>
            <person name="Feng J."/>
            <person name="Wang M."/>
            <person name="Wang M."/>
            <person name="Wang L."/>
            <person name="Yao B."/>
        </authorList>
    </citation>
    <scope>NUCLEOTIDE SEQUENCE [LARGE SCALE GENOMIC DNA]</scope>
    <source>
        <strain evidence="4">Wuqing</strain>
    </source>
</reference>
<dbReference type="CDD" id="cd00112">
    <property type="entry name" value="LDLa"/>
    <property type="match status" value="1"/>
</dbReference>
<feature type="disulfide bond" evidence="2">
    <location>
        <begin position="333"/>
        <end position="351"/>
    </location>
</feature>
<dbReference type="InterPro" id="IPR036055">
    <property type="entry name" value="LDL_receptor-like_sf"/>
</dbReference>
<feature type="transmembrane region" description="Helical" evidence="3">
    <location>
        <begin position="403"/>
        <end position="423"/>
    </location>
</feature>
<comment type="caution">
    <text evidence="2">Lacks conserved residue(s) required for the propagation of feature annotation.</text>
</comment>
<organism evidence="4 5">
    <name type="scientific">Thelohanellus kitauei</name>
    <name type="common">Myxosporean</name>
    <dbReference type="NCBI Taxonomy" id="669202"/>
    <lineage>
        <taxon>Eukaryota</taxon>
        <taxon>Metazoa</taxon>
        <taxon>Cnidaria</taxon>
        <taxon>Myxozoa</taxon>
        <taxon>Myxosporea</taxon>
        <taxon>Bivalvulida</taxon>
        <taxon>Platysporina</taxon>
        <taxon>Myxobolidae</taxon>
        <taxon>Thelohanellus</taxon>
    </lineage>
</organism>
<feature type="disulfide bond" evidence="2">
    <location>
        <begin position="345"/>
        <end position="360"/>
    </location>
</feature>
<dbReference type="PROSITE" id="PS50068">
    <property type="entry name" value="LDLRA_2"/>
    <property type="match status" value="1"/>
</dbReference>
<keyword evidence="3" id="KW-0812">Transmembrane</keyword>
<sequence length="467" mass="54265">MCVLDPLSDVTEAPYDCGSGSYFDMHQMGYVKMAHDSCDPHELHLGVNMNSSDLCVENEWTNFLYLYDATNLFISQIMSDGSHFRKQIYIKAYLSPEFNINSPIALDLTHKYLYTFLGKYITQFRETDTSHSMLYYVEDKILDMAYDSVLGIMIFLTGRNQLKLVSLSTNYQQLVAFHVTKFQYSPHHKLVSYVMAKNTYCFCKISRGTCFTQGAIKLQTISTISNVTDFVVYDDHLYFLSQGKLMYQNVNHDSQYVLLGREENFTRLSLHRETLESYRHACQILNCQFLCHTDSENKVACRCPAKTQQVKNRCECPPETPYCLMPYCSGFFCKNSKCLLNNVRCNGVEDCGDGTDEANCPHLCSDDMHMCRNVCVSKQTVCDIVDNEIPVVPTPKPKRIRGVYIFLIILLCLVAPYPLYRLFRECYRRYMRRRLRLRFWTQTEDNAPEFQMLIEPEINPMVYTDMS</sequence>
<dbReference type="Gene3D" id="2.120.10.30">
    <property type="entry name" value="TolB, C-terminal domain"/>
    <property type="match status" value="1"/>
</dbReference>
<dbReference type="InterPro" id="IPR023415">
    <property type="entry name" value="LDLR_class-A_CS"/>
</dbReference>
<evidence type="ECO:0000256" key="1">
    <source>
        <dbReference type="ARBA" id="ARBA00023157"/>
    </source>
</evidence>
<dbReference type="PROSITE" id="PS01209">
    <property type="entry name" value="LDLRA_1"/>
    <property type="match status" value="1"/>
</dbReference>
<dbReference type="Proteomes" id="UP000031668">
    <property type="component" value="Unassembled WGS sequence"/>
</dbReference>
<accession>A0A0C2JPJ5</accession>
<evidence type="ECO:0000256" key="2">
    <source>
        <dbReference type="PROSITE-ProRule" id="PRU00124"/>
    </source>
</evidence>
<dbReference type="AlphaFoldDB" id="A0A0C2JPJ5"/>
<evidence type="ECO:0000313" key="4">
    <source>
        <dbReference type="EMBL" id="KII71283.1"/>
    </source>
</evidence>
<proteinExistence type="predicted"/>
<dbReference type="SMART" id="SM00192">
    <property type="entry name" value="LDLa"/>
    <property type="match status" value="1"/>
</dbReference>
<keyword evidence="3" id="KW-1133">Transmembrane helix</keyword>
<dbReference type="InterPro" id="IPR002172">
    <property type="entry name" value="LDrepeatLR_classA_rpt"/>
</dbReference>
<keyword evidence="5" id="KW-1185">Reference proteome</keyword>